<protein>
    <submittedName>
        <fullName evidence="1">Uncharacterized protein</fullName>
    </submittedName>
</protein>
<sequence>MGHRTLFLCQPQSLRKRMEGRIKTIFGLHSLVMKRVEWILIMHKYQKKNRDKLGASCSFLMSWVIRGNCVLRRQQRK</sequence>
<dbReference type="EMBL" id="LKAM01000002">
    <property type="protein sequence ID" value="KUM49634.1"/>
    <property type="molecule type" value="Genomic_DNA"/>
</dbReference>
<evidence type="ECO:0000313" key="1">
    <source>
        <dbReference type="EMBL" id="KUM49634.1"/>
    </source>
</evidence>
<gene>
    <name evidence="1" type="ORF">ABT39_MTgene2859</name>
</gene>
<reference evidence="1" key="1">
    <citation type="journal article" date="2015" name="Genome Biol. Evol.">
        <title>Organellar Genomes of White Spruce (Picea glauca): Assembly and Annotation.</title>
        <authorList>
            <person name="Jackman S.D."/>
            <person name="Warren R.L."/>
            <person name="Gibb E.A."/>
            <person name="Vandervalk B.P."/>
            <person name="Mohamadi H."/>
            <person name="Chu J."/>
            <person name="Raymond A."/>
            <person name="Pleasance S."/>
            <person name="Coope R."/>
            <person name="Wildung M.R."/>
            <person name="Ritland C.E."/>
            <person name="Bousquet J."/>
            <person name="Jones S.J."/>
            <person name="Bohlmann J."/>
            <person name="Birol I."/>
        </authorList>
    </citation>
    <scope>NUCLEOTIDE SEQUENCE [LARGE SCALE GENOMIC DNA]</scope>
    <source>
        <tissue evidence="1">Flushing bud</tissue>
    </source>
</reference>
<keyword evidence="1" id="KW-0496">Mitochondrion</keyword>
<dbReference type="AlphaFoldDB" id="A0A101M288"/>
<organism evidence="1">
    <name type="scientific">Picea glauca</name>
    <name type="common">White spruce</name>
    <name type="synonym">Pinus glauca</name>
    <dbReference type="NCBI Taxonomy" id="3330"/>
    <lineage>
        <taxon>Eukaryota</taxon>
        <taxon>Viridiplantae</taxon>
        <taxon>Streptophyta</taxon>
        <taxon>Embryophyta</taxon>
        <taxon>Tracheophyta</taxon>
        <taxon>Spermatophyta</taxon>
        <taxon>Pinopsida</taxon>
        <taxon>Pinidae</taxon>
        <taxon>Conifers I</taxon>
        <taxon>Pinales</taxon>
        <taxon>Pinaceae</taxon>
        <taxon>Picea</taxon>
    </lineage>
</organism>
<name>A0A101M288_PICGL</name>
<comment type="caution">
    <text evidence="1">The sequence shown here is derived from an EMBL/GenBank/DDBJ whole genome shotgun (WGS) entry which is preliminary data.</text>
</comment>
<proteinExistence type="predicted"/>
<geneLocation type="mitochondrion" evidence="1"/>
<accession>A0A101M288</accession>